<reference evidence="2" key="1">
    <citation type="journal article" date="2014" name="BMC Genomics">
        <title>Genome characteristics reveal the impact of lichenization on lichen-forming fungus Endocarpon pusillum Hedwig (Verrucariales, Ascomycota).</title>
        <authorList>
            <person name="Wang Y.-Y."/>
            <person name="Liu B."/>
            <person name="Zhang X.-Y."/>
            <person name="Zhou Q.-M."/>
            <person name="Zhang T."/>
            <person name="Li H."/>
            <person name="Yu Y.-F."/>
            <person name="Zhang X.-L."/>
            <person name="Hao X.-Y."/>
            <person name="Wang M."/>
            <person name="Wang L."/>
            <person name="Wei J.-C."/>
        </authorList>
    </citation>
    <scope>NUCLEOTIDE SEQUENCE [LARGE SCALE GENOMIC DNA]</scope>
    <source>
        <strain evidence="2">Z07020 / HMAS-L-300199</strain>
    </source>
</reference>
<protein>
    <recommendedName>
        <fullName evidence="3">Tim44-like domain-containing protein</fullName>
    </recommendedName>
</protein>
<dbReference type="GeneID" id="19242865"/>
<evidence type="ECO:0000313" key="1">
    <source>
        <dbReference type="EMBL" id="ERF76807.1"/>
    </source>
</evidence>
<keyword evidence="2" id="KW-1185">Reference proteome</keyword>
<name>U1GGK6_ENDPU</name>
<dbReference type="Proteomes" id="UP000019373">
    <property type="component" value="Unassembled WGS sequence"/>
</dbReference>
<dbReference type="Gene3D" id="3.10.450.240">
    <property type="match status" value="1"/>
</dbReference>
<gene>
    <name evidence="1" type="ORF">EPUS_07987</name>
</gene>
<accession>U1GGK6</accession>
<evidence type="ECO:0000313" key="2">
    <source>
        <dbReference type="Proteomes" id="UP000019373"/>
    </source>
</evidence>
<dbReference type="eggNOG" id="ENOG502SAX9">
    <property type="taxonomic scope" value="Eukaryota"/>
</dbReference>
<sequence length="215" mass="24409">MPFDLRIRPAIALKLHKEVYTSLASGDLPILSKLICSGLATKFKTIYTRRLANELPPQSWKLIRYTSPLRIPFSSTLFSVRIPFTSVVLRPSLIRWPLTSLLPGTQAKIMSDRVVPMPIGNHIYLRQCIVRIRSLQSLDKGDGNPPAVADLTEYLVMQQVKKEEDEPAVWKMWGTTKPLTRQEMETMVDARTVAAQSQGRITFMDRLKAMMPTRG</sequence>
<evidence type="ECO:0008006" key="3">
    <source>
        <dbReference type="Google" id="ProtNLM"/>
    </source>
</evidence>
<organism evidence="1 2">
    <name type="scientific">Endocarpon pusillum (strain Z07020 / HMAS-L-300199)</name>
    <name type="common">Lichen-forming fungus</name>
    <dbReference type="NCBI Taxonomy" id="1263415"/>
    <lineage>
        <taxon>Eukaryota</taxon>
        <taxon>Fungi</taxon>
        <taxon>Dikarya</taxon>
        <taxon>Ascomycota</taxon>
        <taxon>Pezizomycotina</taxon>
        <taxon>Eurotiomycetes</taxon>
        <taxon>Chaetothyriomycetidae</taxon>
        <taxon>Verrucariales</taxon>
        <taxon>Verrucariaceae</taxon>
        <taxon>Endocarpon</taxon>
    </lineage>
</organism>
<dbReference type="RefSeq" id="XP_007785843.1">
    <property type="nucleotide sequence ID" value="XM_007787653.1"/>
</dbReference>
<dbReference type="OrthoDB" id="19619at2759"/>
<dbReference type="HOGENOM" id="CLU_1283240_0_0_1"/>
<dbReference type="EMBL" id="KE720699">
    <property type="protein sequence ID" value="ERF76807.1"/>
    <property type="molecule type" value="Genomic_DNA"/>
</dbReference>
<dbReference type="AlphaFoldDB" id="U1GGK6"/>
<proteinExistence type="predicted"/>